<proteinExistence type="predicted"/>
<dbReference type="Pfam" id="PF03203">
    <property type="entry name" value="MerC"/>
    <property type="match status" value="1"/>
</dbReference>
<gene>
    <name evidence="2" type="ORF">D6858_01990</name>
</gene>
<comment type="caution">
    <text evidence="2">The sequence shown here is derived from an EMBL/GenBank/DDBJ whole genome shotgun (WGS) entry which is preliminary data.</text>
</comment>
<feature type="transmembrane region" description="Helical" evidence="1">
    <location>
        <begin position="57"/>
        <end position="75"/>
    </location>
</feature>
<dbReference type="GO" id="GO:0015097">
    <property type="term" value="F:mercury ion transmembrane transporter activity"/>
    <property type="evidence" value="ECO:0007669"/>
    <property type="project" value="InterPro"/>
</dbReference>
<dbReference type="OrthoDB" id="6078385at2"/>
<dbReference type="AlphaFoldDB" id="A0A419R567"/>
<feature type="transmembrane region" description="Helical" evidence="1">
    <location>
        <begin position="106"/>
        <end position="124"/>
    </location>
</feature>
<organism evidence="2 3">
    <name type="scientific">Tsuneonella suprasediminis</name>
    <dbReference type="NCBI Taxonomy" id="2306996"/>
    <lineage>
        <taxon>Bacteria</taxon>
        <taxon>Pseudomonadati</taxon>
        <taxon>Pseudomonadota</taxon>
        <taxon>Alphaproteobacteria</taxon>
        <taxon>Sphingomonadales</taxon>
        <taxon>Erythrobacteraceae</taxon>
        <taxon>Tsuneonella</taxon>
    </lineage>
</organism>
<dbReference type="Proteomes" id="UP000284322">
    <property type="component" value="Unassembled WGS sequence"/>
</dbReference>
<feature type="transmembrane region" description="Helical" evidence="1">
    <location>
        <begin position="82"/>
        <end position="100"/>
    </location>
</feature>
<keyword evidence="3" id="KW-1185">Reference proteome</keyword>
<dbReference type="GO" id="GO:0016020">
    <property type="term" value="C:membrane"/>
    <property type="evidence" value="ECO:0007669"/>
    <property type="project" value="InterPro"/>
</dbReference>
<keyword evidence="1" id="KW-1133">Transmembrane helix</keyword>
<evidence type="ECO:0000313" key="2">
    <source>
        <dbReference type="EMBL" id="RJX70619.1"/>
    </source>
</evidence>
<accession>A0A419R567</accession>
<keyword evidence="1" id="KW-0472">Membrane</keyword>
<name>A0A419R567_9SPHN</name>
<feature type="transmembrane region" description="Helical" evidence="1">
    <location>
        <begin position="20"/>
        <end position="45"/>
    </location>
</feature>
<sequence>MASISLSSIRAAVSERIDRVGVTLSALCAVHCLASIVLVSALGIGGEFLLAPAIHEVGLALAMVIAAVAIGAGALRHRRAAPFVTAMTGLSFMGAALAVGHGFEEAVLTIIGVALVSVGHILNLRRCGCSLSGGHDCSENADR</sequence>
<protein>
    <submittedName>
        <fullName evidence="2">MerC domain-containing protein</fullName>
    </submittedName>
</protein>
<keyword evidence="1" id="KW-0812">Transmembrane</keyword>
<evidence type="ECO:0000256" key="1">
    <source>
        <dbReference type="SAM" id="Phobius"/>
    </source>
</evidence>
<dbReference type="RefSeq" id="WP_120106732.1">
    <property type="nucleotide sequence ID" value="NZ_RAHJ01000006.1"/>
</dbReference>
<evidence type="ECO:0000313" key="3">
    <source>
        <dbReference type="Proteomes" id="UP000284322"/>
    </source>
</evidence>
<reference evidence="2 3" key="1">
    <citation type="submission" date="2018-09" db="EMBL/GenBank/DDBJ databases">
        <title>Altererythrobacter sp.Ery1 and Ery12, the genome sequencing of novel strains in genus Alterythrobacter.</title>
        <authorList>
            <person name="Cheng H."/>
            <person name="Wu Y.-H."/>
            <person name="Fang C."/>
            <person name="Xu X.-W."/>
        </authorList>
    </citation>
    <scope>NUCLEOTIDE SEQUENCE [LARGE SCALE GENOMIC DNA]</scope>
    <source>
        <strain evidence="2 3">Ery12</strain>
    </source>
</reference>
<dbReference type="EMBL" id="RAHJ01000006">
    <property type="protein sequence ID" value="RJX70619.1"/>
    <property type="molecule type" value="Genomic_DNA"/>
</dbReference>
<dbReference type="InterPro" id="IPR004891">
    <property type="entry name" value="Mercury-R_MerC"/>
</dbReference>